<dbReference type="AlphaFoldDB" id="A0AAW5W2S7"/>
<dbReference type="EMBL" id="JAPKNB010000020">
    <property type="protein sequence ID" value="MCX5567418.1"/>
    <property type="molecule type" value="Genomic_DNA"/>
</dbReference>
<dbReference type="Proteomes" id="UP001208074">
    <property type="component" value="Unassembled WGS sequence"/>
</dbReference>
<organism evidence="2 3">
    <name type="scientific">Alcaligenes phenolicus</name>
    <dbReference type="NCBI Taxonomy" id="232846"/>
    <lineage>
        <taxon>Bacteria</taxon>
        <taxon>Pseudomonadati</taxon>
        <taxon>Pseudomonadota</taxon>
        <taxon>Betaproteobacteria</taxon>
        <taxon>Burkholderiales</taxon>
        <taxon>Alcaligenaceae</taxon>
        <taxon>Alcaligenes</taxon>
    </lineage>
</organism>
<comment type="caution">
    <text evidence="2">The sequence shown here is derived from an EMBL/GenBank/DDBJ whole genome shotgun (WGS) entry which is preliminary data.</text>
</comment>
<evidence type="ECO:0000313" key="3">
    <source>
        <dbReference type="Proteomes" id="UP001208074"/>
    </source>
</evidence>
<accession>A0AAW5W2S7</accession>
<reference evidence="2" key="1">
    <citation type="submission" date="2022-11" db="EMBL/GenBank/DDBJ databases">
        <title>Biodiversity and phylogenetic relationships of bacteria.</title>
        <authorList>
            <person name="Machado R.A.R."/>
            <person name="Bhat A."/>
            <person name="Loulou A."/>
            <person name="Kallel S."/>
        </authorList>
    </citation>
    <scope>NUCLEOTIDE SEQUENCE</scope>
    <source>
        <strain evidence="2">DSM 16503</strain>
    </source>
</reference>
<dbReference type="GeneID" id="94040555"/>
<keyword evidence="1" id="KW-0812">Transmembrane</keyword>
<evidence type="ECO:0000313" key="2">
    <source>
        <dbReference type="EMBL" id="MCX5567418.1"/>
    </source>
</evidence>
<evidence type="ECO:0000256" key="1">
    <source>
        <dbReference type="SAM" id="Phobius"/>
    </source>
</evidence>
<proteinExistence type="predicted"/>
<keyword evidence="1" id="KW-1133">Transmembrane helix</keyword>
<keyword evidence="1" id="KW-0472">Membrane</keyword>
<sequence length="46" mass="5215">MSEARLGRKPVAMVDVNLAFLVFLMQTAKLAALLVQQHPAFYRKKI</sequence>
<feature type="transmembrane region" description="Helical" evidence="1">
    <location>
        <begin position="16"/>
        <end position="35"/>
    </location>
</feature>
<gene>
    <name evidence="2" type="ORF">OSH02_18750</name>
</gene>
<protein>
    <submittedName>
        <fullName evidence="2">Uncharacterized protein</fullName>
    </submittedName>
</protein>
<dbReference type="RefSeq" id="WP_266140786.1">
    <property type="nucleotide sequence ID" value="NZ_DAMBOE010000007.1"/>
</dbReference>
<name>A0AAW5W2S7_9BURK</name>